<accession>A0AAV6KKT1</accession>
<name>A0AAV6KKT1_9ERIC</name>
<sequence>MTHGMPKQGDAKAWKADCLSPGKAMLCSWHAKTKGGQGMTHGMPKQVVSNSWQANFLSPGKECIAHGITKPKVAKA</sequence>
<organism evidence="1 2">
    <name type="scientific">Rhododendron griersonianum</name>
    <dbReference type="NCBI Taxonomy" id="479676"/>
    <lineage>
        <taxon>Eukaryota</taxon>
        <taxon>Viridiplantae</taxon>
        <taxon>Streptophyta</taxon>
        <taxon>Embryophyta</taxon>
        <taxon>Tracheophyta</taxon>
        <taxon>Spermatophyta</taxon>
        <taxon>Magnoliopsida</taxon>
        <taxon>eudicotyledons</taxon>
        <taxon>Gunneridae</taxon>
        <taxon>Pentapetalae</taxon>
        <taxon>asterids</taxon>
        <taxon>Ericales</taxon>
        <taxon>Ericaceae</taxon>
        <taxon>Ericoideae</taxon>
        <taxon>Rhodoreae</taxon>
        <taxon>Rhododendron</taxon>
    </lineage>
</organism>
<keyword evidence="2" id="KW-1185">Reference proteome</keyword>
<proteinExistence type="predicted"/>
<protein>
    <submittedName>
        <fullName evidence="1">Uncharacterized protein</fullName>
    </submittedName>
</protein>
<gene>
    <name evidence="1" type="ORF">RHGRI_010950</name>
</gene>
<comment type="caution">
    <text evidence="1">The sequence shown here is derived from an EMBL/GenBank/DDBJ whole genome shotgun (WGS) entry which is preliminary data.</text>
</comment>
<dbReference type="AlphaFoldDB" id="A0AAV6KKT1"/>
<dbReference type="Proteomes" id="UP000823749">
    <property type="component" value="Chromosome 4"/>
</dbReference>
<reference evidence="1" key="1">
    <citation type="submission" date="2020-08" db="EMBL/GenBank/DDBJ databases">
        <title>Plant Genome Project.</title>
        <authorList>
            <person name="Zhang R.-G."/>
        </authorList>
    </citation>
    <scope>NUCLEOTIDE SEQUENCE</scope>
    <source>
        <strain evidence="1">WSP0</strain>
        <tissue evidence="1">Leaf</tissue>
    </source>
</reference>
<evidence type="ECO:0000313" key="1">
    <source>
        <dbReference type="EMBL" id="KAG5552965.1"/>
    </source>
</evidence>
<dbReference type="EMBL" id="JACTNZ010000004">
    <property type="protein sequence ID" value="KAG5552965.1"/>
    <property type="molecule type" value="Genomic_DNA"/>
</dbReference>
<evidence type="ECO:0000313" key="2">
    <source>
        <dbReference type="Proteomes" id="UP000823749"/>
    </source>
</evidence>